<dbReference type="SMART" id="SM00028">
    <property type="entry name" value="TPR"/>
    <property type="match status" value="12"/>
</dbReference>
<dbReference type="AlphaFoldDB" id="A0A0F7U543"/>
<protein>
    <recommendedName>
        <fullName evidence="1">DUF7779 domain-containing protein</fullName>
    </recommendedName>
</protein>
<dbReference type="PANTHER" id="PTHR46082">
    <property type="entry name" value="ATP/GTP-BINDING PROTEIN-RELATED"/>
    <property type="match status" value="1"/>
</dbReference>
<dbReference type="InterPro" id="IPR019734">
    <property type="entry name" value="TPR_rpt"/>
</dbReference>
<proteinExistence type="predicted"/>
<evidence type="ECO:0000313" key="3">
    <source>
        <dbReference type="Proteomes" id="UP000042958"/>
    </source>
</evidence>
<dbReference type="Gene3D" id="1.25.40.10">
    <property type="entry name" value="Tetratricopeptide repeat domain"/>
    <property type="match status" value="3"/>
</dbReference>
<evidence type="ECO:0000313" key="2">
    <source>
        <dbReference type="EMBL" id="CEJ62910.1"/>
    </source>
</evidence>
<reference evidence="3" key="1">
    <citation type="journal article" date="2015" name="Genome Announc.">
        <title>Draft genome sequence of the fungus Penicillium brasilianum MG11.</title>
        <authorList>
            <person name="Horn F."/>
            <person name="Linde J."/>
            <person name="Mattern D.J."/>
            <person name="Walther G."/>
            <person name="Guthke R."/>
            <person name="Brakhage A.A."/>
            <person name="Valiante V."/>
        </authorList>
    </citation>
    <scope>NUCLEOTIDE SEQUENCE [LARGE SCALE GENOMIC DNA]</scope>
    <source>
        <strain evidence="3">MG11</strain>
    </source>
</reference>
<dbReference type="PANTHER" id="PTHR46082:SF6">
    <property type="entry name" value="AAA+ ATPASE DOMAIN-CONTAINING PROTEIN-RELATED"/>
    <property type="match status" value="1"/>
</dbReference>
<keyword evidence="3" id="KW-1185">Reference proteome</keyword>
<dbReference type="Pfam" id="PF13374">
    <property type="entry name" value="TPR_10"/>
    <property type="match status" value="2"/>
</dbReference>
<gene>
    <name evidence="2" type="ORF">PMG11_11395</name>
</gene>
<dbReference type="InterPro" id="IPR011990">
    <property type="entry name" value="TPR-like_helical_dom_sf"/>
</dbReference>
<name>A0A0F7U543_PENBI</name>
<accession>A0A0F7U543</accession>
<dbReference type="PRINTS" id="PR00381">
    <property type="entry name" value="KINESINLIGHT"/>
</dbReference>
<dbReference type="SUPFAM" id="SSF48452">
    <property type="entry name" value="TPR-like"/>
    <property type="match status" value="2"/>
</dbReference>
<feature type="domain" description="DUF7779" evidence="1">
    <location>
        <begin position="365"/>
        <end position="434"/>
    </location>
</feature>
<dbReference type="Proteomes" id="UP000042958">
    <property type="component" value="Unassembled WGS sequence"/>
</dbReference>
<dbReference type="InterPro" id="IPR053137">
    <property type="entry name" value="NLR-like"/>
</dbReference>
<sequence length="998" mass="112725">MIYGYNSKLLSRGVDTVLDYGRELMEEIKKIRTTKKTMEEDHPAITSLHRATYGMILFAILYKGLKRTREFVTTVSADSALLQLPDHEEDKVPLHTDHSIIVKFDKRDAAGYQSVRDRLQQFSKDAPSIVAGRFMPFKKDPMFVGREAIITVIKERHRAIGQRHKRVALVGLAGVRKTQTAIKYSYRLCDSRNRRWLIVLDNTDKDTIFFSGNTSNNRGPLVSFLPQAEHRSILITSRNGLAARNLVGSDSHVITVQPINKEESLALLRARIPSPNPGGTRQDEKRLVRALEYIPLAVTQAASYITNRSPRVTVSRYLQLFREGESNQTHLLQHKDAKDLRRDPSIRHTVITTWQLSFEQIRRDRPAATDLLALISMFDRQGIPESLIRTDRDGLHFEDSVAPLISYCLIRVNIETASFDMHRIVQLSVRTWLSFRHELVLWQKRSRVIIAQLFPDGQYESWTECQRLFPHAKEVMKWVSNGQEQDRLHIATISFNCGWYLLLRGKYEDAEEMHRQAVEGREKVLGHEHPEVLASVNNLAVVLDSQGKYEEAEAMHRRALKGREKTLGREHPSTLTSINGLASVLSGQGKYQEAEAMHRQALEAWEKVLGCKHPHTLNSVSNLALVLDSQGEFEEAEVMHRRALEGREKTLGREHPETLASVNNLAVVLDRQGRYEEAEAMHRRALEGNEKTLGHEHPDTLTCVDNLGSVLFSQMKQEGAEAMHRRALEAREKVLGCEHPDTLSSVSNYALLLGSQGKFEEAEVMHRRALKAREKVLGYEHPSTLTSVNNLGNVLENQGQYEDTEALYRRALKGSENVVGYEHPDTLTSVSNLGSLLSRQGKYREAEAMHRRAVQGSEKVLGQEHPDTLISVSNLALVLDSQGKYEAGEVMHRRALKGSEKVLGCEHPDTLISVSNLGVMLSRQGKCREAEAMHRRAMKAREKVLGPKHPDTLISVSNLGVVLSRQGKSEEAEAMHRRALDEGGEKVLGAEHAQVCCN</sequence>
<organism evidence="2 3">
    <name type="scientific">Penicillium brasilianum</name>
    <dbReference type="NCBI Taxonomy" id="104259"/>
    <lineage>
        <taxon>Eukaryota</taxon>
        <taxon>Fungi</taxon>
        <taxon>Dikarya</taxon>
        <taxon>Ascomycota</taxon>
        <taxon>Pezizomycotina</taxon>
        <taxon>Eurotiomycetes</taxon>
        <taxon>Eurotiomycetidae</taxon>
        <taxon>Eurotiales</taxon>
        <taxon>Aspergillaceae</taxon>
        <taxon>Penicillium</taxon>
    </lineage>
</organism>
<dbReference type="Pfam" id="PF13424">
    <property type="entry name" value="TPR_12"/>
    <property type="match status" value="5"/>
</dbReference>
<dbReference type="InterPro" id="IPR027417">
    <property type="entry name" value="P-loop_NTPase"/>
</dbReference>
<dbReference type="Pfam" id="PF25000">
    <property type="entry name" value="DUF7779"/>
    <property type="match status" value="1"/>
</dbReference>
<dbReference type="EMBL" id="CDHK01000031">
    <property type="protein sequence ID" value="CEJ62910.1"/>
    <property type="molecule type" value="Genomic_DNA"/>
</dbReference>
<dbReference type="InterPro" id="IPR056681">
    <property type="entry name" value="DUF7779"/>
</dbReference>
<evidence type="ECO:0000259" key="1">
    <source>
        <dbReference type="Pfam" id="PF25000"/>
    </source>
</evidence>
<dbReference type="STRING" id="104259.A0A0F7U543"/>
<dbReference type="OrthoDB" id="1658288at2759"/>
<dbReference type="SUPFAM" id="SSF52540">
    <property type="entry name" value="P-loop containing nucleoside triphosphate hydrolases"/>
    <property type="match status" value="1"/>
</dbReference>